<dbReference type="SUPFAM" id="SSF52777">
    <property type="entry name" value="CoA-dependent acyltransferases"/>
    <property type="match status" value="1"/>
</dbReference>
<evidence type="ECO:0000313" key="3">
    <source>
        <dbReference type="Proteomes" id="UP000007966"/>
    </source>
</evidence>
<proteinExistence type="predicted"/>
<keyword evidence="3" id="KW-1185">Reference proteome</keyword>
<organism evidence="2 3">
    <name type="scientific">Pectobacterium atrosepticum (strain SCRI 1043 / ATCC BAA-672)</name>
    <name type="common">Erwinia carotovora subsp. atroseptica</name>
    <dbReference type="NCBI Taxonomy" id="218491"/>
    <lineage>
        <taxon>Bacteria</taxon>
        <taxon>Pseudomonadati</taxon>
        <taxon>Pseudomonadota</taxon>
        <taxon>Gammaproteobacteria</taxon>
        <taxon>Enterobacterales</taxon>
        <taxon>Pectobacteriaceae</taxon>
        <taxon>Pectobacterium</taxon>
    </lineage>
</organism>
<accession>Q6D9B1</accession>
<dbReference type="GO" id="GO:0003824">
    <property type="term" value="F:catalytic activity"/>
    <property type="evidence" value="ECO:0007669"/>
    <property type="project" value="InterPro"/>
</dbReference>
<feature type="non-terminal residue" evidence="2">
    <location>
        <position position="1"/>
    </location>
</feature>
<dbReference type="Proteomes" id="UP000007966">
    <property type="component" value="Chromosome"/>
</dbReference>
<gene>
    <name evidence="2" type="ordered locus">ECA0706</name>
</gene>
<dbReference type="Gene3D" id="3.30.559.30">
    <property type="entry name" value="Nonribosomal peptide synthetase, condensation domain"/>
    <property type="match status" value="1"/>
</dbReference>
<feature type="domain" description="Condensation" evidence="1">
    <location>
        <begin position="2"/>
        <end position="95"/>
    </location>
</feature>
<dbReference type="STRING" id="218491.ECA0706"/>
<name>Q6D9B1_PECAS</name>
<dbReference type="InterPro" id="IPR023213">
    <property type="entry name" value="CAT-like_dom_sf"/>
</dbReference>
<reference evidence="2" key="1">
    <citation type="submission" date="2004-02" db="EMBL/GenBank/DDBJ databases">
        <title>The genome sequence of the enterobacterial phytopathogen Erwinia carotovora subsp. atroseptica SCRI1043 and functional genomic identification of novel virulence factors.</title>
        <authorList>
            <person name="Bell K.S."/>
            <person name="Sebaihia M."/>
            <person name="Pritchard L."/>
            <person name="Holden M."/>
            <person name="Hyman L.J."/>
            <person name="Holeva M.C."/>
            <person name="Thomson N.R."/>
            <person name="Bentley S.D."/>
            <person name="Churcher C."/>
            <person name="Mungall K."/>
            <person name="Atkin R."/>
            <person name="Bason N."/>
            <person name="Brooks K."/>
            <person name="Chillingworth T."/>
            <person name="Clark K."/>
            <person name="Doggett J."/>
            <person name="Fraser A."/>
            <person name="Hance Z."/>
            <person name="Hauser H."/>
            <person name="Jagels K."/>
            <person name="Moule S."/>
            <person name="Norbertczak H."/>
            <person name="Ormond D."/>
            <person name="Price C."/>
            <person name="Quail M.A."/>
            <person name="Sanders M."/>
            <person name="Walker D."/>
            <person name="Whitehead S."/>
            <person name="Salmond G.P.C."/>
            <person name="Birch P.R.J."/>
            <person name="Barrell B.G."/>
            <person name="Parkhill J."/>
            <person name="Toth I.K."/>
        </authorList>
    </citation>
    <scope>NUCLEOTIDE SEQUENCE</scope>
    <source>
        <strain evidence="2">SCRI1043</strain>
    </source>
</reference>
<evidence type="ECO:0000313" key="2">
    <source>
        <dbReference type="EMBL" id="CAG73620.1"/>
    </source>
</evidence>
<dbReference type="eggNOG" id="COG1020">
    <property type="taxonomic scope" value="Bacteria"/>
</dbReference>
<protein>
    <submittedName>
        <fullName evidence="2">Degenerate non-ribosomal peptide synthetase (Partial)</fullName>
    </submittedName>
</protein>
<dbReference type="HOGENOM" id="CLU_2351624_0_0_6"/>
<dbReference type="InterPro" id="IPR001242">
    <property type="entry name" value="Condensation_dom"/>
</dbReference>
<dbReference type="KEGG" id="eca:ECA0706"/>
<sequence length="97" mass="11352">MKYQDVPFNYILDEITYTRTPQINPLFQEILPYQVLPHFHSRNSGIKYKLLKVDYGSAKVDLNLWIEEDRDNGGLLFTMNYSNALFSSTTIKLMLSN</sequence>
<dbReference type="AlphaFoldDB" id="Q6D9B1"/>
<feature type="non-terminal residue" evidence="2">
    <location>
        <position position="97"/>
    </location>
</feature>
<evidence type="ECO:0000259" key="1">
    <source>
        <dbReference type="Pfam" id="PF00668"/>
    </source>
</evidence>
<dbReference type="Pfam" id="PF00668">
    <property type="entry name" value="Condensation"/>
    <property type="match status" value="1"/>
</dbReference>
<dbReference type="Gene3D" id="3.30.559.10">
    <property type="entry name" value="Chloramphenicol acetyltransferase-like domain"/>
    <property type="match status" value="1"/>
</dbReference>
<dbReference type="EMBL" id="BX950851">
    <property type="protein sequence ID" value="CAG73620.1"/>
    <property type="molecule type" value="Genomic_DNA"/>
</dbReference>